<gene>
    <name evidence="2" type="ORF">ACFO3L_10435</name>
</gene>
<dbReference type="EMBL" id="JBHSGT010000063">
    <property type="protein sequence ID" value="MFC4711018.1"/>
    <property type="molecule type" value="Genomic_DNA"/>
</dbReference>
<feature type="transmembrane region" description="Helical" evidence="1">
    <location>
        <begin position="7"/>
        <end position="26"/>
    </location>
</feature>
<keyword evidence="1" id="KW-1133">Transmembrane helix</keyword>
<dbReference type="RefSeq" id="WP_379967102.1">
    <property type="nucleotide sequence ID" value="NZ_JBHSGT010000063.1"/>
</dbReference>
<proteinExistence type="predicted"/>
<evidence type="ECO:0000256" key="1">
    <source>
        <dbReference type="SAM" id="Phobius"/>
    </source>
</evidence>
<comment type="caution">
    <text evidence="2">The sequence shown here is derived from an EMBL/GenBank/DDBJ whole genome shotgun (WGS) entry which is preliminary data.</text>
</comment>
<reference evidence="3" key="1">
    <citation type="journal article" date="2019" name="Int. J. Syst. Evol. Microbiol.">
        <title>The Global Catalogue of Microorganisms (GCM) 10K type strain sequencing project: providing services to taxonomists for standard genome sequencing and annotation.</title>
        <authorList>
            <consortium name="The Broad Institute Genomics Platform"/>
            <consortium name="The Broad Institute Genome Sequencing Center for Infectious Disease"/>
            <person name="Wu L."/>
            <person name="Ma J."/>
        </authorList>
    </citation>
    <scope>NUCLEOTIDE SEQUENCE [LARGE SCALE GENOMIC DNA]</scope>
    <source>
        <strain evidence="3">CGMCC 1.19061</strain>
    </source>
</reference>
<dbReference type="Pfam" id="PF11518">
    <property type="entry name" value="DUF3221"/>
    <property type="match status" value="1"/>
</dbReference>
<protein>
    <submittedName>
        <fullName evidence="2">DUF3221 domain-containing protein</fullName>
    </submittedName>
</protein>
<name>A0ABV9M8R3_9ENTE</name>
<dbReference type="Proteomes" id="UP001596026">
    <property type="component" value="Unassembled WGS sequence"/>
</dbReference>
<evidence type="ECO:0000313" key="2">
    <source>
        <dbReference type="EMBL" id="MFC4711018.1"/>
    </source>
</evidence>
<organism evidence="2 3">
    <name type="scientific">Enterococcus eurekensis</name>
    <dbReference type="NCBI Taxonomy" id="1159753"/>
    <lineage>
        <taxon>Bacteria</taxon>
        <taxon>Bacillati</taxon>
        <taxon>Bacillota</taxon>
        <taxon>Bacilli</taxon>
        <taxon>Lactobacillales</taxon>
        <taxon>Enterococcaceae</taxon>
        <taxon>Enterococcus</taxon>
    </lineage>
</organism>
<dbReference type="InterPro" id="IPR021598">
    <property type="entry name" value="DUF3221"/>
</dbReference>
<accession>A0ABV9M8R3</accession>
<evidence type="ECO:0000313" key="3">
    <source>
        <dbReference type="Proteomes" id="UP001596026"/>
    </source>
</evidence>
<sequence>MSKVKKGILIVTVLAVAGYFLIYFMLSQQSSSIGTITEINQEHITILTDKYKEENSEKIQGDLAFRWEQAAEYQVGDRIKIYMKDPILTSFPGQATVTEIKKIDEEKNK</sequence>
<keyword evidence="1" id="KW-0812">Transmembrane</keyword>
<keyword evidence="1" id="KW-0472">Membrane</keyword>
<keyword evidence="3" id="KW-1185">Reference proteome</keyword>